<name>A0A0D2WNT4_CAPO3</name>
<reference evidence="7" key="1">
    <citation type="submission" date="2011-02" db="EMBL/GenBank/DDBJ databases">
        <title>The Genome Sequence of Capsaspora owczarzaki ATCC 30864.</title>
        <authorList>
            <person name="Russ C."/>
            <person name="Cuomo C."/>
            <person name="Burger G."/>
            <person name="Gray M.W."/>
            <person name="Holland P.W.H."/>
            <person name="King N."/>
            <person name="Lang F.B.F."/>
            <person name="Roger A.J."/>
            <person name="Ruiz-Trillo I."/>
            <person name="Young S.K."/>
            <person name="Zeng Q."/>
            <person name="Gargeya S."/>
            <person name="Alvarado L."/>
            <person name="Berlin A."/>
            <person name="Chapman S.B."/>
            <person name="Chen Z."/>
            <person name="Freedman E."/>
            <person name="Gellesch M."/>
            <person name="Goldberg J."/>
            <person name="Griggs A."/>
            <person name="Gujja S."/>
            <person name="Heilman E."/>
            <person name="Heiman D."/>
            <person name="Howarth C."/>
            <person name="Mehta T."/>
            <person name="Neiman D."/>
            <person name="Pearson M."/>
            <person name="Roberts A."/>
            <person name="Saif S."/>
            <person name="Shea T."/>
            <person name="Shenoy N."/>
            <person name="Sisk P."/>
            <person name="Stolte C."/>
            <person name="Sykes S."/>
            <person name="White J."/>
            <person name="Yandava C."/>
            <person name="Haas B."/>
            <person name="Nusbaum C."/>
            <person name="Birren B."/>
        </authorList>
    </citation>
    <scope>NUCLEOTIDE SEQUENCE</scope>
    <source>
        <strain evidence="7">ATCC 30864</strain>
    </source>
</reference>
<dbReference type="Pfam" id="PF03223">
    <property type="entry name" value="V-ATPase_C"/>
    <property type="match status" value="1"/>
</dbReference>
<dbReference type="FunFam" id="3.30.70.100:FF:000002">
    <property type="entry name" value="V-type proton ATPase subunit C"/>
    <property type="match status" value="1"/>
</dbReference>
<dbReference type="RefSeq" id="XP_004363960.1">
    <property type="nucleotide sequence ID" value="XM_004363903.2"/>
</dbReference>
<dbReference type="AlphaFoldDB" id="A0A0D2WNT4"/>
<evidence type="ECO:0000313" key="6">
    <source>
        <dbReference type="EMBL" id="KJE92098.1"/>
    </source>
</evidence>
<accession>A0A0D2WNT4</accession>
<dbReference type="GO" id="GO:0005765">
    <property type="term" value="C:lysosomal membrane"/>
    <property type="evidence" value="ECO:0007669"/>
    <property type="project" value="TreeGrafter"/>
</dbReference>
<dbReference type="PhylomeDB" id="A0A0D2WNT4"/>
<evidence type="ECO:0000256" key="4">
    <source>
        <dbReference type="ARBA" id="ARBA00023065"/>
    </source>
</evidence>
<proteinExistence type="inferred from homology"/>
<sequence length="391" mass="44491">MADFGEFWLVAAPCPMSKDEAFRTLMHNAGEFATATRFNVPDLKVGTLDALVQLSEELQKHEMFADSVVRKLAQLVSDLLAETPDAEQVPNGASEKLSENLVIGDKDPAAYLKNFNWDTARYLTKSSIPELTDTLTKHLSQIENGMKGKTSAYNQLRGNLQALERKATGNLLVRSLTDVVKKEHFVLDSEYLTTLLVVVPKASFREWESSYERITDMVVPRSSKMIAEDSEYGLFTVTVFQKIASDYKVSARERRFVVRDFAFDEASVEQGKKDRTNLETERKRQWGAMIRWGKVNFSEAFTAYAHLKAVRLFVESVLRYGLPVNFQGVLLQINKKTEKKLVDVLYRIYGYLDKSATKNDETVEVPGMHSHNQEKFHPWVMVQLGLNLLDK</sequence>
<dbReference type="GO" id="GO:0046961">
    <property type="term" value="F:proton-transporting ATPase activity, rotational mechanism"/>
    <property type="evidence" value="ECO:0007669"/>
    <property type="project" value="InterPro"/>
</dbReference>
<dbReference type="Proteomes" id="UP000008743">
    <property type="component" value="Unassembled WGS sequence"/>
</dbReference>
<dbReference type="eggNOG" id="KOG2909">
    <property type="taxonomic scope" value="Eukaryota"/>
</dbReference>
<dbReference type="OMA" id="VMIWIHV"/>
<organism evidence="6 7">
    <name type="scientific">Capsaspora owczarzaki (strain ATCC 30864)</name>
    <dbReference type="NCBI Taxonomy" id="595528"/>
    <lineage>
        <taxon>Eukaryota</taxon>
        <taxon>Filasterea</taxon>
        <taxon>Capsaspora</taxon>
    </lineage>
</organism>
<evidence type="ECO:0000256" key="1">
    <source>
        <dbReference type="ARBA" id="ARBA00006138"/>
    </source>
</evidence>
<dbReference type="InParanoid" id="A0A0D2WNT4"/>
<dbReference type="Gene3D" id="3.30.70.1180">
    <property type="entry name" value="Vacuolar atp synthase subunit c, domain 1"/>
    <property type="match status" value="1"/>
</dbReference>
<dbReference type="GO" id="GO:0000221">
    <property type="term" value="C:vacuolar proton-transporting V-type ATPase, V1 domain"/>
    <property type="evidence" value="ECO:0007669"/>
    <property type="project" value="TreeGrafter"/>
</dbReference>
<dbReference type="InterPro" id="IPR004907">
    <property type="entry name" value="ATPase_V1-cplx_csu"/>
</dbReference>
<dbReference type="FunCoup" id="A0A0D2WNT4">
    <property type="interactions" value="89"/>
</dbReference>
<keyword evidence="2 5" id="KW-0813">Transport</keyword>
<keyword evidence="4 5" id="KW-0406">Ion transport</keyword>
<gene>
    <name evidence="6" type="ORF">CAOG_003121</name>
</gene>
<dbReference type="InterPro" id="IPR036132">
    <property type="entry name" value="Vac_ATP_synth_c_sf"/>
</dbReference>
<evidence type="ECO:0000256" key="5">
    <source>
        <dbReference type="RuleBase" id="RU364010"/>
    </source>
</evidence>
<dbReference type="PANTHER" id="PTHR10137:SF0">
    <property type="entry name" value="V-TYPE PROTON ATPASE SUBUNIT C"/>
    <property type="match status" value="1"/>
</dbReference>
<dbReference type="CDD" id="cd14785">
    <property type="entry name" value="V-ATPase_C"/>
    <property type="match status" value="1"/>
</dbReference>
<evidence type="ECO:0000313" key="7">
    <source>
        <dbReference type="Proteomes" id="UP000008743"/>
    </source>
</evidence>
<dbReference type="Gene3D" id="3.30.70.100">
    <property type="match status" value="1"/>
</dbReference>
<comment type="function">
    <text evidence="5">Subunit of the V1 complex of vacuolar(H+)-ATPase (V-ATPase), a multisubunit enzyme composed of a peripheral complex (V1) that hydrolyzes ATP and a membrane integral complex (V0) that translocates protons. V-ATPase is responsible for acidifying and maintaining the pH of intracellular compartments and in some cell types, is targeted to the plasma membrane, where it is responsible for acidifying the extracellular environment. Subunit C is necessary for the assembly of the catalytic sector of the enzyme and is likely to have a specific function in its catalytic activity.</text>
</comment>
<evidence type="ECO:0000256" key="3">
    <source>
        <dbReference type="ARBA" id="ARBA00022781"/>
    </source>
</evidence>
<comment type="similarity">
    <text evidence="1 5">Belongs to the V-ATPase C subunit family.</text>
</comment>
<evidence type="ECO:0000256" key="2">
    <source>
        <dbReference type="ARBA" id="ARBA00022448"/>
    </source>
</evidence>
<dbReference type="SUPFAM" id="SSF118203">
    <property type="entry name" value="Vacuolar ATP synthase subunit C"/>
    <property type="match status" value="1"/>
</dbReference>
<keyword evidence="3 5" id="KW-0375">Hydrogen ion transport</keyword>
<dbReference type="Gene3D" id="1.20.1460.10">
    <property type="entry name" value="subunit c (vma5p) of the yeast v-atpase, domain 2"/>
    <property type="match status" value="1"/>
</dbReference>
<comment type="subunit">
    <text evidence="5">V-ATPase is a heteromultimeric enzyme composed of a peripheral catalytic V1 complex (components A to H) attached to an integral membrane V0 proton pore complex.</text>
</comment>
<dbReference type="OrthoDB" id="6605928at2759"/>
<dbReference type="EMBL" id="KE346363">
    <property type="protein sequence ID" value="KJE92098.1"/>
    <property type="molecule type" value="Genomic_DNA"/>
</dbReference>
<protein>
    <recommendedName>
        <fullName evidence="5">V-type proton ATPase subunit C</fullName>
    </recommendedName>
</protein>
<dbReference type="PANTHER" id="PTHR10137">
    <property type="entry name" value="V-TYPE PROTON ATPASE SUBUNIT C"/>
    <property type="match status" value="1"/>
</dbReference>
<keyword evidence="7" id="KW-1185">Reference proteome</keyword>
<dbReference type="STRING" id="595528.A0A0D2WNT4"/>